<accession>A0A1P8Q2Q7</accession>
<protein>
    <submittedName>
        <fullName evidence="1">Major capsid protein E</fullName>
    </submittedName>
</protein>
<dbReference type="KEGG" id="lalw:BTM29_05655"/>
<keyword evidence="2" id="KW-1185">Reference proteome</keyword>
<sequence length="337" mass="37974">MADILKLFSTKNVLSYVQNRSYQTYLGDTLFPARKVPSLETEILEDTYTAPTIAPISAFDTEAQIGSREANVRMAELGYMKRKIQLKEKDLVALRNPRTAEEQAYLTQLVYNDTDKMVTGVLARIELMRMQVLANGIVLPDDKDVNWKVDYKLPKEHQVKADWSDKDADIIGDIQTWVDTLDSAPTRVITSNKVKNAMLQNNMILDYFKRLNLIPSLTGLNQVMDQLGLPILVTYDLKYREADAKGKLTTKSYFPENKFVMFDENTTGETLYGPTPEESRLLSNSNINMTVGNVFATMYEEGNDPVGTWTKAAATSLPTLANTEQLFQAEITLPASK</sequence>
<organism evidence="1 2">
    <name type="scientific">Companilactobacillus allii</name>
    <dbReference type="NCBI Taxonomy" id="1847728"/>
    <lineage>
        <taxon>Bacteria</taxon>
        <taxon>Bacillati</taxon>
        <taxon>Bacillota</taxon>
        <taxon>Bacilli</taxon>
        <taxon>Lactobacillales</taxon>
        <taxon>Lactobacillaceae</taxon>
        <taxon>Companilactobacillus</taxon>
    </lineage>
</organism>
<dbReference type="InterPro" id="IPR053738">
    <property type="entry name" value="Lambda_capsid_assembly"/>
</dbReference>
<dbReference type="InterPro" id="IPR005564">
    <property type="entry name" value="Major_capsid_GpE"/>
</dbReference>
<evidence type="ECO:0000313" key="1">
    <source>
        <dbReference type="EMBL" id="APX72079.1"/>
    </source>
</evidence>
<gene>
    <name evidence="1" type="ORF">BTM29_05655</name>
</gene>
<dbReference type="Proteomes" id="UP000187499">
    <property type="component" value="Chromosome"/>
</dbReference>
<dbReference type="RefSeq" id="WP_076614582.1">
    <property type="nucleotide sequence ID" value="NZ_CP019323.1"/>
</dbReference>
<name>A0A1P8Q2Q7_9LACO</name>
<dbReference type="Pfam" id="PF03864">
    <property type="entry name" value="Phage_cap_E"/>
    <property type="match status" value="1"/>
</dbReference>
<dbReference type="Gene3D" id="3.90.1690.10">
    <property type="entry name" value="phage-related protein like domain"/>
    <property type="match status" value="1"/>
</dbReference>
<evidence type="ECO:0000313" key="2">
    <source>
        <dbReference type="Proteomes" id="UP000187499"/>
    </source>
</evidence>
<reference evidence="2" key="1">
    <citation type="submission" date="2016-12" db="EMBL/GenBank/DDBJ databases">
        <authorList>
            <person name="Jung M.Y."/>
            <person name="Lee S.H."/>
        </authorList>
    </citation>
    <scope>NUCLEOTIDE SEQUENCE [LARGE SCALE GENOMIC DNA]</scope>
    <source>
        <strain evidence="2">WiKim39</strain>
    </source>
</reference>
<dbReference type="AlphaFoldDB" id="A0A1P8Q2Q7"/>
<proteinExistence type="predicted"/>
<dbReference type="EMBL" id="CP019323">
    <property type="protein sequence ID" value="APX72079.1"/>
    <property type="molecule type" value="Genomic_DNA"/>
</dbReference>
<dbReference type="OrthoDB" id="47969at2"/>
<dbReference type="STRING" id="1847728.BTM29_05655"/>